<dbReference type="Proteomes" id="UP000267821">
    <property type="component" value="Unassembled WGS sequence"/>
</dbReference>
<evidence type="ECO:0000256" key="3">
    <source>
        <dbReference type="ARBA" id="ARBA00022692"/>
    </source>
</evidence>
<dbReference type="GO" id="GO:0046872">
    <property type="term" value="F:metal ion binding"/>
    <property type="evidence" value="ECO:0007669"/>
    <property type="project" value="UniProtKB-KW"/>
</dbReference>
<feature type="transmembrane region" description="Helical" evidence="8">
    <location>
        <begin position="165"/>
        <end position="186"/>
    </location>
</feature>
<evidence type="ECO:0000256" key="6">
    <source>
        <dbReference type="PIRSR" id="PIRSR604254-1"/>
    </source>
</evidence>
<dbReference type="GO" id="GO:0016020">
    <property type="term" value="C:membrane"/>
    <property type="evidence" value="ECO:0007669"/>
    <property type="project" value="UniProtKB-SubCell"/>
</dbReference>
<feature type="transmembrane region" description="Helical" evidence="8">
    <location>
        <begin position="225"/>
        <end position="246"/>
    </location>
</feature>
<evidence type="ECO:0000313" key="10">
    <source>
        <dbReference type="Proteomes" id="UP000267821"/>
    </source>
</evidence>
<reference evidence="9 10" key="1">
    <citation type="journal article" date="2018" name="Nat. Ecol. Evol.">
        <title>Pezizomycetes genomes reveal the molecular basis of ectomycorrhizal truffle lifestyle.</title>
        <authorList>
            <person name="Murat C."/>
            <person name="Payen T."/>
            <person name="Noel B."/>
            <person name="Kuo A."/>
            <person name="Morin E."/>
            <person name="Chen J."/>
            <person name="Kohler A."/>
            <person name="Krizsan K."/>
            <person name="Balestrini R."/>
            <person name="Da Silva C."/>
            <person name="Montanini B."/>
            <person name="Hainaut M."/>
            <person name="Levati E."/>
            <person name="Barry K.W."/>
            <person name="Belfiori B."/>
            <person name="Cichocki N."/>
            <person name="Clum A."/>
            <person name="Dockter R.B."/>
            <person name="Fauchery L."/>
            <person name="Guy J."/>
            <person name="Iotti M."/>
            <person name="Le Tacon F."/>
            <person name="Lindquist E.A."/>
            <person name="Lipzen A."/>
            <person name="Malagnac F."/>
            <person name="Mello A."/>
            <person name="Molinier V."/>
            <person name="Miyauchi S."/>
            <person name="Poulain J."/>
            <person name="Riccioni C."/>
            <person name="Rubini A."/>
            <person name="Sitrit Y."/>
            <person name="Splivallo R."/>
            <person name="Traeger S."/>
            <person name="Wang M."/>
            <person name="Zifcakova L."/>
            <person name="Wipf D."/>
            <person name="Zambonelli A."/>
            <person name="Paolocci F."/>
            <person name="Nowrousian M."/>
            <person name="Ottonello S."/>
            <person name="Baldrian P."/>
            <person name="Spatafora J.W."/>
            <person name="Henrissat B."/>
            <person name="Nagy L.G."/>
            <person name="Aury J.M."/>
            <person name="Wincker P."/>
            <person name="Grigoriev I.V."/>
            <person name="Bonfante P."/>
            <person name="Martin F.M."/>
        </authorList>
    </citation>
    <scope>NUCLEOTIDE SEQUENCE [LARGE SCALE GENOMIC DNA]</scope>
    <source>
        <strain evidence="9 10">ATCC MYA-4762</strain>
    </source>
</reference>
<dbReference type="GO" id="GO:0006882">
    <property type="term" value="P:intracellular zinc ion homeostasis"/>
    <property type="evidence" value="ECO:0007669"/>
    <property type="project" value="TreeGrafter"/>
</dbReference>
<sequence>MDKPRQRQPHTRAGVDGKAKQSTAGKLESKLVDVVIAAEHKIERVLTCLWDELPSWQQDNHFIRSGYRRASNSIYLSLKSLFYLHNESINIHTHLVGALASLALLAAHLTHTFLPRYPSFSPGDKLAFVCFFSGAVICLGASATYHTICNHSLEVAKLGNRLDYMGIVAMIAGSYMASLYYGFWCLPELHKTYCAMILLLGFLCTILTLHPHFRTPPYRPLRAAMYVLYGSSGAVPLFHAASILGWSSLSKQISLSWLLAQGALYAFGAVLYAARFPERLAPGKFDIFGSSHQWFHVLVLAAAGCELVGLVKAFDYRHGEVGMVCGI</sequence>
<name>A0A3N4LEA5_9PEZI</name>
<keyword evidence="6" id="KW-0862">Zinc</keyword>
<dbReference type="EMBL" id="ML121564">
    <property type="protein sequence ID" value="RPB21036.1"/>
    <property type="molecule type" value="Genomic_DNA"/>
</dbReference>
<evidence type="ECO:0000256" key="4">
    <source>
        <dbReference type="ARBA" id="ARBA00022989"/>
    </source>
</evidence>
<dbReference type="STRING" id="1051890.A0A3N4LEA5"/>
<dbReference type="PANTHER" id="PTHR20855">
    <property type="entry name" value="ADIPOR/PROGESTIN RECEPTOR-RELATED"/>
    <property type="match status" value="1"/>
</dbReference>
<comment type="subcellular location">
    <subcellularLocation>
        <location evidence="1">Membrane</location>
        <topology evidence="1">Multi-pass membrane protein</topology>
    </subcellularLocation>
</comment>
<evidence type="ECO:0000256" key="5">
    <source>
        <dbReference type="ARBA" id="ARBA00023136"/>
    </source>
</evidence>
<evidence type="ECO:0000256" key="7">
    <source>
        <dbReference type="SAM" id="MobiDB-lite"/>
    </source>
</evidence>
<feature type="region of interest" description="Disordered" evidence="7">
    <location>
        <begin position="1"/>
        <end position="22"/>
    </location>
</feature>
<feature type="transmembrane region" description="Helical" evidence="8">
    <location>
        <begin position="253"/>
        <end position="274"/>
    </location>
</feature>
<feature type="transmembrane region" description="Helical" evidence="8">
    <location>
        <begin position="126"/>
        <end position="145"/>
    </location>
</feature>
<dbReference type="OrthoDB" id="529367at2759"/>
<feature type="transmembrane region" description="Helical" evidence="8">
    <location>
        <begin position="294"/>
        <end position="314"/>
    </location>
</feature>
<feature type="compositionally biased region" description="Basic residues" evidence="7">
    <location>
        <begin position="1"/>
        <end position="10"/>
    </location>
</feature>
<keyword evidence="4 8" id="KW-1133">Transmembrane helix</keyword>
<keyword evidence="6" id="KW-0479">Metal-binding</keyword>
<dbReference type="InterPro" id="IPR004254">
    <property type="entry name" value="AdipoR/HlyIII-related"/>
</dbReference>
<dbReference type="GO" id="GO:0038023">
    <property type="term" value="F:signaling receptor activity"/>
    <property type="evidence" value="ECO:0007669"/>
    <property type="project" value="TreeGrafter"/>
</dbReference>
<keyword evidence="5 8" id="KW-0472">Membrane</keyword>
<protein>
    <submittedName>
        <fullName evidence="9">HlyIII-domain-containing protein</fullName>
    </submittedName>
</protein>
<organism evidence="9 10">
    <name type="scientific">Terfezia boudieri ATCC MYA-4762</name>
    <dbReference type="NCBI Taxonomy" id="1051890"/>
    <lineage>
        <taxon>Eukaryota</taxon>
        <taxon>Fungi</taxon>
        <taxon>Dikarya</taxon>
        <taxon>Ascomycota</taxon>
        <taxon>Pezizomycotina</taxon>
        <taxon>Pezizomycetes</taxon>
        <taxon>Pezizales</taxon>
        <taxon>Pezizaceae</taxon>
        <taxon>Terfezia</taxon>
    </lineage>
</organism>
<dbReference type="InParanoid" id="A0A3N4LEA5"/>
<dbReference type="Pfam" id="PF03006">
    <property type="entry name" value="HlyIII"/>
    <property type="match status" value="1"/>
</dbReference>
<feature type="binding site" evidence="6">
    <location>
        <position position="146"/>
    </location>
    <ligand>
        <name>Zn(2+)</name>
        <dbReference type="ChEBI" id="CHEBI:29105"/>
    </ligand>
</feature>
<evidence type="ECO:0000313" key="9">
    <source>
        <dbReference type="EMBL" id="RPB21036.1"/>
    </source>
</evidence>
<dbReference type="AlphaFoldDB" id="A0A3N4LEA5"/>
<evidence type="ECO:0000256" key="2">
    <source>
        <dbReference type="ARBA" id="ARBA00007018"/>
    </source>
</evidence>
<dbReference type="PANTHER" id="PTHR20855:SF52">
    <property type="entry name" value="ADIPONECTIN RECEPTOR PROTEIN"/>
    <property type="match status" value="1"/>
</dbReference>
<comment type="similarity">
    <text evidence="2">Belongs to the ADIPOR family.</text>
</comment>
<dbReference type="FunCoup" id="A0A3N4LEA5">
    <property type="interactions" value="291"/>
</dbReference>
<proteinExistence type="inferred from homology"/>
<keyword evidence="3 8" id="KW-0812">Transmembrane</keyword>
<gene>
    <name evidence="9" type="ORF">L211DRAFT_841028</name>
</gene>
<feature type="transmembrane region" description="Helical" evidence="8">
    <location>
        <begin position="193"/>
        <end position="213"/>
    </location>
</feature>
<evidence type="ECO:0000256" key="1">
    <source>
        <dbReference type="ARBA" id="ARBA00004141"/>
    </source>
</evidence>
<accession>A0A3N4LEA5</accession>
<evidence type="ECO:0000256" key="8">
    <source>
        <dbReference type="SAM" id="Phobius"/>
    </source>
</evidence>
<feature type="binding site" evidence="6">
    <location>
        <position position="292"/>
    </location>
    <ligand>
        <name>Zn(2+)</name>
        <dbReference type="ChEBI" id="CHEBI:29105"/>
    </ligand>
</feature>
<keyword evidence="10" id="KW-1185">Reference proteome</keyword>
<feature type="binding site" evidence="6">
    <location>
        <position position="296"/>
    </location>
    <ligand>
        <name>Zn(2+)</name>
        <dbReference type="ChEBI" id="CHEBI:29105"/>
    </ligand>
</feature>